<evidence type="ECO:0000313" key="2">
    <source>
        <dbReference type="Proteomes" id="UP000708148"/>
    </source>
</evidence>
<dbReference type="EMBL" id="CAJHUC010002696">
    <property type="protein sequence ID" value="CAD7704209.1"/>
    <property type="molecule type" value="Genomic_DNA"/>
</dbReference>
<keyword evidence="2" id="KW-1185">Reference proteome</keyword>
<name>A0A8S1JAX9_9CHLO</name>
<organism evidence="1 2">
    <name type="scientific">Ostreobium quekettii</name>
    <dbReference type="NCBI Taxonomy" id="121088"/>
    <lineage>
        <taxon>Eukaryota</taxon>
        <taxon>Viridiplantae</taxon>
        <taxon>Chlorophyta</taxon>
        <taxon>core chlorophytes</taxon>
        <taxon>Ulvophyceae</taxon>
        <taxon>TCBD clade</taxon>
        <taxon>Bryopsidales</taxon>
        <taxon>Ostreobineae</taxon>
        <taxon>Ostreobiaceae</taxon>
        <taxon>Ostreobium</taxon>
    </lineage>
</organism>
<proteinExistence type="predicted"/>
<gene>
    <name evidence="1" type="ORF">OSTQU699_LOCUS9566</name>
</gene>
<accession>A0A8S1JAX9</accession>
<evidence type="ECO:0000313" key="1">
    <source>
        <dbReference type="EMBL" id="CAD7704209.1"/>
    </source>
</evidence>
<dbReference type="AlphaFoldDB" id="A0A8S1JAX9"/>
<sequence length="105" mass="12051">MYGDLYSSIYLRSVCVAARGMDSLRCARMRLTSAECRPLLKERAWLRTRDVQRMPSALLAVLRCARLVFGRQSVEQWKSIPFWQLVAPQINAAPHGWPAKQDRCA</sequence>
<comment type="caution">
    <text evidence="1">The sequence shown here is derived from an EMBL/GenBank/DDBJ whole genome shotgun (WGS) entry which is preliminary data.</text>
</comment>
<reference evidence="1" key="1">
    <citation type="submission" date="2020-12" db="EMBL/GenBank/DDBJ databases">
        <authorList>
            <person name="Iha C."/>
        </authorList>
    </citation>
    <scope>NUCLEOTIDE SEQUENCE</scope>
</reference>
<dbReference type="Proteomes" id="UP000708148">
    <property type="component" value="Unassembled WGS sequence"/>
</dbReference>
<protein>
    <submittedName>
        <fullName evidence="1">Uncharacterized protein</fullName>
    </submittedName>
</protein>